<accession>A0A0S3RTZ0</accession>
<dbReference type="AlphaFoldDB" id="A0A0S3RTZ0"/>
<dbReference type="Proteomes" id="UP000291084">
    <property type="component" value="Chromosome 4"/>
</dbReference>
<dbReference type="EMBL" id="AP015037">
    <property type="protein sequence ID" value="BAT84085.1"/>
    <property type="molecule type" value="Genomic_DNA"/>
</dbReference>
<name>A0A0S3RTZ0_PHAAN</name>
<protein>
    <submittedName>
        <fullName evidence="2">Uncharacterized protein</fullName>
    </submittedName>
</protein>
<proteinExistence type="predicted"/>
<sequence>MAQTPRNALRELRVLNRAVKSVRELSLSSTKPRERSPRAPSPKPSGHKYSTIQSQTTAHCSVIQKGTQMIRDLIHPVGRESNNIEPQKRQIQDS</sequence>
<feature type="region of interest" description="Disordered" evidence="1">
    <location>
        <begin position="21"/>
        <end position="56"/>
    </location>
</feature>
<evidence type="ECO:0000313" key="2">
    <source>
        <dbReference type="EMBL" id="BAT84085.1"/>
    </source>
</evidence>
<gene>
    <name evidence="2" type="primary">Vigan.04G135700</name>
    <name evidence="2" type="ORF">VIGAN_04135700</name>
</gene>
<reference evidence="2 3" key="1">
    <citation type="journal article" date="2015" name="Sci. Rep.">
        <title>The power of single molecule real-time sequencing technology in the de novo assembly of a eukaryotic genome.</title>
        <authorList>
            <person name="Sakai H."/>
            <person name="Naito K."/>
            <person name="Ogiso-Tanaka E."/>
            <person name="Takahashi Y."/>
            <person name="Iseki K."/>
            <person name="Muto C."/>
            <person name="Satou K."/>
            <person name="Teruya K."/>
            <person name="Shiroma A."/>
            <person name="Shimoji M."/>
            <person name="Hirano T."/>
            <person name="Itoh T."/>
            <person name="Kaga A."/>
            <person name="Tomooka N."/>
        </authorList>
    </citation>
    <scope>NUCLEOTIDE SEQUENCE [LARGE SCALE GENOMIC DNA]</scope>
    <source>
        <strain evidence="3">cv. Shumari</strain>
    </source>
</reference>
<keyword evidence="3" id="KW-1185">Reference proteome</keyword>
<evidence type="ECO:0000256" key="1">
    <source>
        <dbReference type="SAM" id="MobiDB-lite"/>
    </source>
</evidence>
<evidence type="ECO:0000313" key="3">
    <source>
        <dbReference type="Proteomes" id="UP000291084"/>
    </source>
</evidence>
<organism evidence="2 3">
    <name type="scientific">Vigna angularis var. angularis</name>
    <dbReference type="NCBI Taxonomy" id="157739"/>
    <lineage>
        <taxon>Eukaryota</taxon>
        <taxon>Viridiplantae</taxon>
        <taxon>Streptophyta</taxon>
        <taxon>Embryophyta</taxon>
        <taxon>Tracheophyta</taxon>
        <taxon>Spermatophyta</taxon>
        <taxon>Magnoliopsida</taxon>
        <taxon>eudicotyledons</taxon>
        <taxon>Gunneridae</taxon>
        <taxon>Pentapetalae</taxon>
        <taxon>rosids</taxon>
        <taxon>fabids</taxon>
        <taxon>Fabales</taxon>
        <taxon>Fabaceae</taxon>
        <taxon>Papilionoideae</taxon>
        <taxon>50 kb inversion clade</taxon>
        <taxon>NPAAA clade</taxon>
        <taxon>indigoferoid/millettioid clade</taxon>
        <taxon>Phaseoleae</taxon>
        <taxon>Vigna</taxon>
    </lineage>
</organism>